<comment type="caution">
    <text evidence="1">The sequence shown here is derived from an EMBL/GenBank/DDBJ whole genome shotgun (WGS) entry which is preliminary data.</text>
</comment>
<proteinExistence type="predicted"/>
<dbReference type="EMBL" id="CAMXCT010001582">
    <property type="protein sequence ID" value="CAI3991356.1"/>
    <property type="molecule type" value="Genomic_DNA"/>
</dbReference>
<dbReference type="EMBL" id="CAMXCT020001582">
    <property type="protein sequence ID" value="CAL1144731.1"/>
    <property type="molecule type" value="Genomic_DNA"/>
</dbReference>
<evidence type="ECO:0000313" key="1">
    <source>
        <dbReference type="EMBL" id="CAI3991356.1"/>
    </source>
</evidence>
<reference evidence="1" key="1">
    <citation type="submission" date="2022-10" db="EMBL/GenBank/DDBJ databases">
        <authorList>
            <person name="Chen Y."/>
            <person name="Dougan E. K."/>
            <person name="Chan C."/>
            <person name="Rhodes N."/>
            <person name="Thang M."/>
        </authorList>
    </citation>
    <scope>NUCLEOTIDE SEQUENCE</scope>
</reference>
<gene>
    <name evidence="1" type="ORF">C1SCF055_LOCUS18274</name>
</gene>
<keyword evidence="3" id="KW-1185">Reference proteome</keyword>
<reference evidence="2 3" key="2">
    <citation type="submission" date="2024-05" db="EMBL/GenBank/DDBJ databases">
        <authorList>
            <person name="Chen Y."/>
            <person name="Shah S."/>
            <person name="Dougan E. K."/>
            <person name="Thang M."/>
            <person name="Chan C."/>
        </authorList>
    </citation>
    <scope>NUCLEOTIDE SEQUENCE [LARGE SCALE GENOMIC DNA]</scope>
</reference>
<dbReference type="EMBL" id="CAMXCT030001582">
    <property type="protein sequence ID" value="CAL4778668.1"/>
    <property type="molecule type" value="Genomic_DNA"/>
</dbReference>
<evidence type="ECO:0000313" key="3">
    <source>
        <dbReference type="Proteomes" id="UP001152797"/>
    </source>
</evidence>
<protein>
    <submittedName>
        <fullName evidence="1">Uncharacterized protein</fullName>
    </submittedName>
</protein>
<evidence type="ECO:0000313" key="2">
    <source>
        <dbReference type="EMBL" id="CAL4778668.1"/>
    </source>
</evidence>
<dbReference type="AlphaFoldDB" id="A0A9P1FX41"/>
<accession>A0A9P1FX41</accession>
<organism evidence="1">
    <name type="scientific">Cladocopium goreaui</name>
    <dbReference type="NCBI Taxonomy" id="2562237"/>
    <lineage>
        <taxon>Eukaryota</taxon>
        <taxon>Sar</taxon>
        <taxon>Alveolata</taxon>
        <taxon>Dinophyceae</taxon>
        <taxon>Suessiales</taxon>
        <taxon>Symbiodiniaceae</taxon>
        <taxon>Cladocopium</taxon>
    </lineage>
</organism>
<dbReference type="Proteomes" id="UP001152797">
    <property type="component" value="Unassembled WGS sequence"/>
</dbReference>
<sequence>MSKWPVLLHTRVQSRSSRGKHVAFAQQNENLTPVIGRKIVQKPKSGMYCVILMKPSWVAREWLENESGEIDAAMTSTCGVYSLECSHCIFWPDSRRMQTCSM</sequence>
<name>A0A9P1FX41_9DINO</name>